<dbReference type="UniPathway" id="UPA00219"/>
<evidence type="ECO:0000256" key="4">
    <source>
        <dbReference type="ARBA" id="ARBA00022960"/>
    </source>
</evidence>
<comment type="similarity">
    <text evidence="9 10 11">Belongs to the MurJ/MviN family.</text>
</comment>
<keyword evidence="10" id="KW-0997">Cell inner membrane</keyword>
<keyword evidence="4 10" id="KW-0133">Cell shape</keyword>
<dbReference type="GO" id="GO:0005886">
    <property type="term" value="C:plasma membrane"/>
    <property type="evidence" value="ECO:0007669"/>
    <property type="project" value="UniProtKB-SubCell"/>
</dbReference>
<dbReference type="Pfam" id="PF03023">
    <property type="entry name" value="MurJ"/>
    <property type="match status" value="1"/>
</dbReference>
<evidence type="ECO:0000313" key="13">
    <source>
        <dbReference type="Proteomes" id="UP000321085"/>
    </source>
</evidence>
<evidence type="ECO:0000256" key="11">
    <source>
        <dbReference type="PIRNR" id="PIRNR002869"/>
    </source>
</evidence>
<evidence type="ECO:0000256" key="7">
    <source>
        <dbReference type="ARBA" id="ARBA00023136"/>
    </source>
</evidence>
<keyword evidence="2 10" id="KW-1003">Cell membrane</keyword>
<evidence type="ECO:0000256" key="9">
    <source>
        <dbReference type="ARBA" id="ARBA00061532"/>
    </source>
</evidence>
<dbReference type="GO" id="GO:0034204">
    <property type="term" value="P:lipid translocation"/>
    <property type="evidence" value="ECO:0007669"/>
    <property type="project" value="TreeGrafter"/>
</dbReference>
<evidence type="ECO:0000256" key="1">
    <source>
        <dbReference type="ARBA" id="ARBA00004651"/>
    </source>
</evidence>
<reference evidence="12 13" key="1">
    <citation type="submission" date="2019-07" db="EMBL/GenBank/DDBJ databases">
        <title>Whole genome shotgun sequence of Microvirga aerophila NBRC 106136.</title>
        <authorList>
            <person name="Hosoyama A."/>
            <person name="Uohara A."/>
            <person name="Ohji S."/>
            <person name="Ichikawa N."/>
        </authorList>
    </citation>
    <scope>NUCLEOTIDE SEQUENCE [LARGE SCALE GENOMIC DNA]</scope>
    <source>
        <strain evidence="12 13">NBRC 106136</strain>
    </source>
</reference>
<dbReference type="InterPro" id="IPR004268">
    <property type="entry name" value="MurJ"/>
</dbReference>
<dbReference type="CDD" id="cd13123">
    <property type="entry name" value="MATE_MurJ_like"/>
    <property type="match status" value="1"/>
</dbReference>
<feature type="transmembrane region" description="Helical" evidence="10">
    <location>
        <begin position="132"/>
        <end position="149"/>
    </location>
</feature>
<feature type="transmembrane region" description="Helical" evidence="10">
    <location>
        <begin position="477"/>
        <end position="501"/>
    </location>
</feature>
<dbReference type="PANTHER" id="PTHR47019">
    <property type="entry name" value="LIPID II FLIPPASE MURJ"/>
    <property type="match status" value="1"/>
</dbReference>
<name>A0A512BUH6_9HYPH</name>
<feature type="transmembrane region" description="Helical" evidence="10">
    <location>
        <begin position="20"/>
        <end position="43"/>
    </location>
</feature>
<comment type="caution">
    <text evidence="12">The sequence shown here is derived from an EMBL/GenBank/DDBJ whole genome shotgun (WGS) entry which is preliminary data.</text>
</comment>
<feature type="transmembrane region" description="Helical" evidence="10">
    <location>
        <begin position="226"/>
        <end position="255"/>
    </location>
</feature>
<gene>
    <name evidence="10" type="primary">murJ</name>
    <name evidence="12" type="ORF">MAE02_33250</name>
</gene>
<proteinExistence type="inferred from homology"/>
<evidence type="ECO:0000256" key="3">
    <source>
        <dbReference type="ARBA" id="ARBA00022692"/>
    </source>
</evidence>
<dbReference type="InterPro" id="IPR051050">
    <property type="entry name" value="Lipid_II_flippase_MurJ/MviN"/>
</dbReference>
<evidence type="ECO:0000256" key="6">
    <source>
        <dbReference type="ARBA" id="ARBA00022989"/>
    </source>
</evidence>
<dbReference type="GO" id="GO:0008360">
    <property type="term" value="P:regulation of cell shape"/>
    <property type="evidence" value="ECO:0007669"/>
    <property type="project" value="UniProtKB-UniRule"/>
</dbReference>
<accession>A0A512BUH6</accession>
<dbReference type="OrthoDB" id="9816572at2"/>
<feature type="transmembrane region" description="Helical" evidence="10">
    <location>
        <begin position="185"/>
        <end position="205"/>
    </location>
</feature>
<comment type="function">
    <text evidence="8 10 11">Involved in peptidoglycan biosynthesis. Transports lipid-linked peptidoglycan precursors from the inner to the outer leaflet of the cytoplasmic membrane.</text>
</comment>
<dbReference type="GO" id="GO:0015648">
    <property type="term" value="F:lipid-linked peptidoglycan transporter activity"/>
    <property type="evidence" value="ECO:0007669"/>
    <property type="project" value="UniProtKB-UniRule"/>
</dbReference>
<feature type="transmembrane region" description="Helical" evidence="10">
    <location>
        <begin position="404"/>
        <end position="425"/>
    </location>
</feature>
<dbReference type="PIRSF" id="PIRSF002869">
    <property type="entry name" value="MviN"/>
    <property type="match status" value="1"/>
</dbReference>
<dbReference type="HAMAP" id="MF_02078">
    <property type="entry name" value="MurJ_MviN"/>
    <property type="match status" value="1"/>
</dbReference>
<keyword evidence="5 10" id="KW-0573">Peptidoglycan synthesis</keyword>
<dbReference type="PRINTS" id="PR01806">
    <property type="entry name" value="VIRFACTRMVIN"/>
</dbReference>
<dbReference type="AlphaFoldDB" id="A0A512BUH6"/>
<feature type="transmembrane region" description="Helical" evidence="10">
    <location>
        <begin position="437"/>
        <end position="457"/>
    </location>
</feature>
<keyword evidence="7 10" id="KW-0472">Membrane</keyword>
<keyword evidence="10 11" id="KW-0961">Cell wall biogenesis/degradation</keyword>
<dbReference type="PANTHER" id="PTHR47019:SF1">
    <property type="entry name" value="LIPID II FLIPPASE MURJ"/>
    <property type="match status" value="1"/>
</dbReference>
<keyword evidence="10 11" id="KW-0813">Transport</keyword>
<feature type="transmembrane region" description="Helical" evidence="10">
    <location>
        <begin position="156"/>
        <end position="179"/>
    </location>
</feature>
<evidence type="ECO:0000256" key="5">
    <source>
        <dbReference type="ARBA" id="ARBA00022984"/>
    </source>
</evidence>
<feature type="transmembrane region" description="Helical" evidence="10">
    <location>
        <begin position="380"/>
        <end position="398"/>
    </location>
</feature>
<dbReference type="NCBIfam" id="TIGR01695">
    <property type="entry name" value="murJ_mviN"/>
    <property type="match status" value="1"/>
</dbReference>
<dbReference type="GO" id="GO:0071555">
    <property type="term" value="P:cell wall organization"/>
    <property type="evidence" value="ECO:0007669"/>
    <property type="project" value="UniProtKB-UniRule"/>
</dbReference>
<dbReference type="GO" id="GO:0009252">
    <property type="term" value="P:peptidoglycan biosynthetic process"/>
    <property type="evidence" value="ECO:0007669"/>
    <property type="project" value="UniProtKB-UniRule"/>
</dbReference>
<organism evidence="12 13">
    <name type="scientific">Microvirga aerophila</name>
    <dbReference type="NCBI Taxonomy" id="670291"/>
    <lineage>
        <taxon>Bacteria</taxon>
        <taxon>Pseudomonadati</taxon>
        <taxon>Pseudomonadota</taxon>
        <taxon>Alphaproteobacteria</taxon>
        <taxon>Hyphomicrobiales</taxon>
        <taxon>Methylobacteriaceae</taxon>
        <taxon>Microvirga</taxon>
    </lineage>
</organism>
<feature type="transmembrane region" description="Helical" evidence="10">
    <location>
        <begin position="349"/>
        <end position="368"/>
    </location>
</feature>
<comment type="subcellular location">
    <subcellularLocation>
        <location evidence="10">Cell inner membrane</location>
        <topology evidence="10">Multi-pass membrane protein</topology>
    </subcellularLocation>
    <subcellularLocation>
        <location evidence="1">Cell membrane</location>
        <topology evidence="1">Multi-pass membrane protein</topology>
    </subcellularLocation>
</comment>
<evidence type="ECO:0000256" key="8">
    <source>
        <dbReference type="ARBA" id="ARBA00060041"/>
    </source>
</evidence>
<evidence type="ECO:0000256" key="2">
    <source>
        <dbReference type="ARBA" id="ARBA00022475"/>
    </source>
</evidence>
<comment type="pathway">
    <text evidence="10">Cell wall biogenesis; peptidoglycan biosynthesis.</text>
</comment>
<protein>
    <recommendedName>
        <fullName evidence="10">Probable lipid II flippase MurJ</fullName>
    </recommendedName>
</protein>
<feature type="transmembrane region" description="Helical" evidence="10">
    <location>
        <begin position="307"/>
        <end position="329"/>
    </location>
</feature>
<evidence type="ECO:0000256" key="10">
    <source>
        <dbReference type="HAMAP-Rule" id="MF_02078"/>
    </source>
</evidence>
<feature type="transmembrane region" description="Helical" evidence="10">
    <location>
        <begin position="88"/>
        <end position="112"/>
    </location>
</feature>
<evidence type="ECO:0000313" key="12">
    <source>
        <dbReference type="EMBL" id="GEO15629.1"/>
    </source>
</evidence>
<dbReference type="EMBL" id="BJYU01000045">
    <property type="protein sequence ID" value="GEO15629.1"/>
    <property type="molecule type" value="Genomic_DNA"/>
</dbReference>
<keyword evidence="13" id="KW-1185">Reference proteome</keyword>
<sequence length="516" mass="54221">MFRKILSVGGWTLVSRLTGFVRDVVLAAVMGIGPVADAFLVALRIPNHFRAIFSEGAFNSAFLPTYAQVLEQDGAAQARSFASRITTLMLLVQTVLLVAAFVAMPVVVTLLAPGFTDDPTKFSLAVTLTRITFPYLLFITLVTILSGILNAHEKFAAAAAAPVLLNVAIVAALGLAFLFPSAGHAAAWGVVVAGVLELLLVWVAARRLKATPTVERPRLDPPMRRFFKTLGPAVIGSAGVQLAMFADTIIASFLPTGAVASLYYADRLYQLPLGVIGIAAGTVVLPEMSRRIAAGDPGAAHNAQNRAIGMTLALAAPFLVAFVTMPDLIMSALFQRGAFDAAAAQRSGAVLAAYAIGLPAAVLIRSAVASFYSRSDTLTPLIASLSAVAVNVILKILLMDTYGVVGLALGTAIGIWVNLGLLVFLALRRDWMAPSGALGRTFVAVFVASILLAAFAWFAPAPLSQWIAALPQWHSEILLGVLGACGALLYGAVLLVSLKALGVRLSRRRMRLTPPG</sequence>
<dbReference type="RefSeq" id="WP_114187751.1">
    <property type="nucleotide sequence ID" value="NZ_BJYU01000045.1"/>
</dbReference>
<keyword evidence="3 10" id="KW-0812">Transmembrane</keyword>
<feature type="transmembrane region" description="Helical" evidence="10">
    <location>
        <begin position="267"/>
        <end position="286"/>
    </location>
</feature>
<keyword evidence="6 10" id="KW-1133">Transmembrane helix</keyword>
<dbReference type="Proteomes" id="UP000321085">
    <property type="component" value="Unassembled WGS sequence"/>
</dbReference>